<dbReference type="EMBL" id="BAAASL010000002">
    <property type="protein sequence ID" value="GAA2709232.1"/>
    <property type="molecule type" value="Genomic_DNA"/>
</dbReference>
<keyword evidence="2" id="KW-1133">Transmembrane helix</keyword>
<sequence>MANPQHPQAHQDGPYDPAGSTQMFRAFVDEAAPAPGAPRATAPATHGRRRDGGGGRVGVLLAVLAAIALVAGAAWLALA</sequence>
<feature type="region of interest" description="Disordered" evidence="1">
    <location>
        <begin position="1"/>
        <end position="52"/>
    </location>
</feature>
<dbReference type="RefSeq" id="WP_344433152.1">
    <property type="nucleotide sequence ID" value="NZ_BAAASL010000002.1"/>
</dbReference>
<keyword evidence="4" id="KW-1185">Reference proteome</keyword>
<feature type="compositionally biased region" description="Low complexity" evidence="1">
    <location>
        <begin position="31"/>
        <end position="45"/>
    </location>
</feature>
<accession>A0ABN3TLS5</accession>
<gene>
    <name evidence="3" type="ORF">GCM10010315_06990</name>
</gene>
<keyword evidence="2" id="KW-0812">Transmembrane</keyword>
<feature type="transmembrane region" description="Helical" evidence="2">
    <location>
        <begin position="57"/>
        <end position="78"/>
    </location>
</feature>
<protein>
    <submittedName>
        <fullName evidence="3">Uncharacterized protein</fullName>
    </submittedName>
</protein>
<organism evidence="3 4">
    <name type="scientific">Streptomyces luteosporeus</name>
    <dbReference type="NCBI Taxonomy" id="173856"/>
    <lineage>
        <taxon>Bacteria</taxon>
        <taxon>Bacillati</taxon>
        <taxon>Actinomycetota</taxon>
        <taxon>Actinomycetes</taxon>
        <taxon>Kitasatosporales</taxon>
        <taxon>Streptomycetaceae</taxon>
        <taxon>Streptomyces</taxon>
    </lineage>
</organism>
<evidence type="ECO:0000313" key="3">
    <source>
        <dbReference type="EMBL" id="GAA2709232.1"/>
    </source>
</evidence>
<evidence type="ECO:0000313" key="4">
    <source>
        <dbReference type="Proteomes" id="UP001500886"/>
    </source>
</evidence>
<dbReference type="Proteomes" id="UP001500886">
    <property type="component" value="Unassembled WGS sequence"/>
</dbReference>
<reference evidence="3 4" key="1">
    <citation type="journal article" date="2019" name="Int. J. Syst. Evol. Microbiol.">
        <title>The Global Catalogue of Microorganisms (GCM) 10K type strain sequencing project: providing services to taxonomists for standard genome sequencing and annotation.</title>
        <authorList>
            <consortium name="The Broad Institute Genomics Platform"/>
            <consortium name="The Broad Institute Genome Sequencing Center for Infectious Disease"/>
            <person name="Wu L."/>
            <person name="Ma J."/>
        </authorList>
    </citation>
    <scope>NUCLEOTIDE SEQUENCE [LARGE SCALE GENOMIC DNA]</scope>
    <source>
        <strain evidence="3 4">JCM 4542</strain>
    </source>
</reference>
<comment type="caution">
    <text evidence="3">The sequence shown here is derived from an EMBL/GenBank/DDBJ whole genome shotgun (WGS) entry which is preliminary data.</text>
</comment>
<name>A0ABN3TLS5_9ACTN</name>
<evidence type="ECO:0000256" key="1">
    <source>
        <dbReference type="SAM" id="MobiDB-lite"/>
    </source>
</evidence>
<evidence type="ECO:0000256" key="2">
    <source>
        <dbReference type="SAM" id="Phobius"/>
    </source>
</evidence>
<proteinExistence type="predicted"/>
<keyword evidence="2" id="KW-0472">Membrane</keyword>